<evidence type="ECO:0000313" key="12">
    <source>
        <dbReference type="EMBL" id="SDW84144.1"/>
    </source>
</evidence>
<reference evidence="12 13" key="1">
    <citation type="submission" date="2016-10" db="EMBL/GenBank/DDBJ databases">
        <authorList>
            <person name="de Groot N.N."/>
        </authorList>
    </citation>
    <scope>NUCLEOTIDE SEQUENCE [LARGE SCALE GENOMIC DNA]</scope>
    <source>
        <strain evidence="12 13">CGMCC 1.7059</strain>
    </source>
</reference>
<evidence type="ECO:0000256" key="5">
    <source>
        <dbReference type="ARBA" id="ARBA00022496"/>
    </source>
</evidence>
<keyword evidence="3" id="KW-0813">Transport</keyword>
<evidence type="ECO:0000313" key="13">
    <source>
        <dbReference type="Proteomes" id="UP000199675"/>
    </source>
</evidence>
<evidence type="ECO:0000256" key="2">
    <source>
        <dbReference type="ARBA" id="ARBA00005417"/>
    </source>
</evidence>
<keyword evidence="4" id="KW-1003">Cell membrane</keyword>
<dbReference type="InterPro" id="IPR027417">
    <property type="entry name" value="P-loop_NTPase"/>
</dbReference>
<dbReference type="RefSeq" id="WP_091812519.1">
    <property type="nucleotide sequence ID" value="NZ_FNNE01000004.1"/>
</dbReference>
<dbReference type="OrthoDB" id="5292475at2"/>
<dbReference type="EMBL" id="FNNE01000004">
    <property type="protein sequence ID" value="SDW84144.1"/>
    <property type="molecule type" value="Genomic_DNA"/>
</dbReference>
<dbReference type="PANTHER" id="PTHR42771:SF2">
    <property type="entry name" value="IRON(3+)-HYDROXAMATE IMPORT ATP-BINDING PROTEIN FHUC"/>
    <property type="match status" value="1"/>
</dbReference>
<dbReference type="Pfam" id="PF00005">
    <property type="entry name" value="ABC_tran"/>
    <property type="match status" value="1"/>
</dbReference>
<dbReference type="GO" id="GO:0016887">
    <property type="term" value="F:ATP hydrolysis activity"/>
    <property type="evidence" value="ECO:0007669"/>
    <property type="project" value="InterPro"/>
</dbReference>
<evidence type="ECO:0000256" key="4">
    <source>
        <dbReference type="ARBA" id="ARBA00022475"/>
    </source>
</evidence>
<dbReference type="PROSITE" id="PS50893">
    <property type="entry name" value="ABC_TRANSPORTER_2"/>
    <property type="match status" value="1"/>
</dbReference>
<keyword evidence="6" id="KW-0547">Nucleotide-binding</keyword>
<dbReference type="SUPFAM" id="SSF52540">
    <property type="entry name" value="P-loop containing nucleoside triphosphate hydrolases"/>
    <property type="match status" value="1"/>
</dbReference>
<dbReference type="GO" id="GO:0005524">
    <property type="term" value="F:ATP binding"/>
    <property type="evidence" value="ECO:0007669"/>
    <property type="project" value="UniProtKB-KW"/>
</dbReference>
<evidence type="ECO:0000256" key="7">
    <source>
        <dbReference type="ARBA" id="ARBA00022840"/>
    </source>
</evidence>
<keyword evidence="7 12" id="KW-0067">ATP-binding</keyword>
<sequence>MLRTEQLSLDYGDKPVVDNVSLTIPEGGITCLLGPNGSGKSTLLKSFAGLLPARSGQVYLDDRPVEQWDRGKLALRLAMLPQKPVVPEGIRVRDLVALGRFPHRKWWQRNLTVDEKVTLDAMAMTGVSDLAEQPVEALSGGQQQRVWIAMALAQETDILLLDEPTTFLDWGYQLEVLELLSTLNRQHGLTVVMSLHDLNQAAQFADRIAVLADGQLRMIGSPGEVITESLVHRVFRVHTSVASGPGGRPFCFGFAASIQSRPKHSPQLATTS</sequence>
<dbReference type="InterPro" id="IPR003439">
    <property type="entry name" value="ABC_transporter-like_ATP-bd"/>
</dbReference>
<evidence type="ECO:0000256" key="8">
    <source>
        <dbReference type="ARBA" id="ARBA00023004"/>
    </source>
</evidence>
<keyword evidence="8" id="KW-0408">Iron</keyword>
<dbReference type="Proteomes" id="UP000199675">
    <property type="component" value="Unassembled WGS sequence"/>
</dbReference>
<evidence type="ECO:0000256" key="9">
    <source>
        <dbReference type="ARBA" id="ARBA00023065"/>
    </source>
</evidence>
<dbReference type="STRING" id="488533.SAMN04487960_104281"/>
<keyword evidence="5" id="KW-0410">Iron transport</keyword>
<name>A0A1H2WV73_9GAMM</name>
<dbReference type="SMART" id="SM00382">
    <property type="entry name" value="AAA"/>
    <property type="match status" value="1"/>
</dbReference>
<dbReference type="CDD" id="cd03214">
    <property type="entry name" value="ABC_Iron-Siderophores_B12_Hemin"/>
    <property type="match status" value="1"/>
</dbReference>
<dbReference type="Gene3D" id="3.40.50.300">
    <property type="entry name" value="P-loop containing nucleotide triphosphate hydrolases"/>
    <property type="match status" value="1"/>
</dbReference>
<accession>A0A1H2WV73</accession>
<dbReference type="AlphaFoldDB" id="A0A1H2WV73"/>
<evidence type="ECO:0000256" key="6">
    <source>
        <dbReference type="ARBA" id="ARBA00022741"/>
    </source>
</evidence>
<dbReference type="InterPro" id="IPR051535">
    <property type="entry name" value="Siderophore_ABC-ATPase"/>
</dbReference>
<evidence type="ECO:0000256" key="10">
    <source>
        <dbReference type="ARBA" id="ARBA00023136"/>
    </source>
</evidence>
<keyword evidence="10" id="KW-0472">Membrane</keyword>
<feature type="domain" description="ABC transporter" evidence="11">
    <location>
        <begin position="2"/>
        <end position="238"/>
    </location>
</feature>
<dbReference type="InterPro" id="IPR003593">
    <property type="entry name" value="AAA+_ATPase"/>
</dbReference>
<comment type="similarity">
    <text evidence="2">Belongs to the ABC transporter superfamily.</text>
</comment>
<dbReference type="PROSITE" id="PS00211">
    <property type="entry name" value="ABC_TRANSPORTER_1"/>
    <property type="match status" value="1"/>
</dbReference>
<proteinExistence type="inferred from homology"/>
<organism evidence="12 13">
    <name type="scientific">Marinobacter mobilis</name>
    <dbReference type="NCBI Taxonomy" id="488533"/>
    <lineage>
        <taxon>Bacteria</taxon>
        <taxon>Pseudomonadati</taxon>
        <taxon>Pseudomonadota</taxon>
        <taxon>Gammaproteobacteria</taxon>
        <taxon>Pseudomonadales</taxon>
        <taxon>Marinobacteraceae</taxon>
        <taxon>Marinobacter</taxon>
    </lineage>
</organism>
<keyword evidence="13" id="KW-1185">Reference proteome</keyword>
<dbReference type="PANTHER" id="PTHR42771">
    <property type="entry name" value="IRON(3+)-HYDROXAMATE IMPORT ATP-BINDING PROTEIN FHUC"/>
    <property type="match status" value="1"/>
</dbReference>
<evidence type="ECO:0000256" key="1">
    <source>
        <dbReference type="ARBA" id="ARBA00004202"/>
    </source>
</evidence>
<dbReference type="InterPro" id="IPR017871">
    <property type="entry name" value="ABC_transporter-like_CS"/>
</dbReference>
<protein>
    <submittedName>
        <fullName evidence="12">Iron complex transport system ATP-binding protein</fullName>
    </submittedName>
</protein>
<keyword evidence="9" id="KW-0406">Ion transport</keyword>
<dbReference type="GO" id="GO:0005886">
    <property type="term" value="C:plasma membrane"/>
    <property type="evidence" value="ECO:0007669"/>
    <property type="project" value="UniProtKB-SubCell"/>
</dbReference>
<dbReference type="GO" id="GO:0006826">
    <property type="term" value="P:iron ion transport"/>
    <property type="evidence" value="ECO:0007669"/>
    <property type="project" value="UniProtKB-KW"/>
</dbReference>
<evidence type="ECO:0000259" key="11">
    <source>
        <dbReference type="PROSITE" id="PS50893"/>
    </source>
</evidence>
<comment type="subcellular location">
    <subcellularLocation>
        <location evidence="1">Cell membrane</location>
        <topology evidence="1">Peripheral membrane protein</topology>
    </subcellularLocation>
</comment>
<evidence type="ECO:0000256" key="3">
    <source>
        <dbReference type="ARBA" id="ARBA00022448"/>
    </source>
</evidence>
<gene>
    <name evidence="12" type="ORF">SAMN04487960_104281</name>
</gene>
<dbReference type="FunFam" id="3.40.50.300:FF:000134">
    <property type="entry name" value="Iron-enterobactin ABC transporter ATP-binding protein"/>
    <property type="match status" value="1"/>
</dbReference>